<gene>
    <name evidence="1" type="ORF">CAUJ_LOCUS4699</name>
</gene>
<sequence>MPFHGNYQQIRPTYPGQSLVTLDSPDAAYSIIRFGHDGIDLLNTSNGDVEYYETNDESLTNFMKLGCYWSGNETIIAWFFDDNNFCLWQIELNIDHLNQRLYPMKRNSYYTQPFTTSDVFYLNVDVQPLVLNQKQYFALYGFDKTSLQNDCALICVPWTIRFERPKVFQFDSKNWFGCTDHFKIDTDVLATFSYESLFHFVLTCGGQTKIVRSSFLIGQSYATRASEVVVTSLSLEGLIVDRVRRLRTFEQKLAIFLDNHNFVGFNAADGRAVGFYLINHSALGPWEFFGQGGLHVACPINAESHLRGVLDPAPDELLAFLSSTVNVITVQYRFVNDQS</sequence>
<protein>
    <submittedName>
        <fullName evidence="1">Uncharacterized protein</fullName>
    </submittedName>
</protein>
<dbReference type="AlphaFoldDB" id="A0A8S1H5R8"/>
<evidence type="ECO:0000313" key="1">
    <source>
        <dbReference type="EMBL" id="CAD6188780.1"/>
    </source>
</evidence>
<accession>A0A8S1H5R8</accession>
<reference evidence="1" key="1">
    <citation type="submission" date="2020-10" db="EMBL/GenBank/DDBJ databases">
        <authorList>
            <person name="Kikuchi T."/>
        </authorList>
    </citation>
    <scope>NUCLEOTIDE SEQUENCE</scope>
    <source>
        <strain evidence="1">NKZ352</strain>
    </source>
</reference>
<keyword evidence="2" id="KW-1185">Reference proteome</keyword>
<proteinExistence type="predicted"/>
<evidence type="ECO:0000313" key="2">
    <source>
        <dbReference type="Proteomes" id="UP000835052"/>
    </source>
</evidence>
<name>A0A8S1H5R8_9PELO</name>
<dbReference type="EMBL" id="CAJGYM010000009">
    <property type="protein sequence ID" value="CAD6188780.1"/>
    <property type="molecule type" value="Genomic_DNA"/>
</dbReference>
<comment type="caution">
    <text evidence="1">The sequence shown here is derived from an EMBL/GenBank/DDBJ whole genome shotgun (WGS) entry which is preliminary data.</text>
</comment>
<dbReference type="Proteomes" id="UP000835052">
    <property type="component" value="Unassembled WGS sequence"/>
</dbReference>
<organism evidence="1 2">
    <name type="scientific">Caenorhabditis auriculariae</name>
    <dbReference type="NCBI Taxonomy" id="2777116"/>
    <lineage>
        <taxon>Eukaryota</taxon>
        <taxon>Metazoa</taxon>
        <taxon>Ecdysozoa</taxon>
        <taxon>Nematoda</taxon>
        <taxon>Chromadorea</taxon>
        <taxon>Rhabditida</taxon>
        <taxon>Rhabditina</taxon>
        <taxon>Rhabditomorpha</taxon>
        <taxon>Rhabditoidea</taxon>
        <taxon>Rhabditidae</taxon>
        <taxon>Peloderinae</taxon>
        <taxon>Caenorhabditis</taxon>
    </lineage>
</organism>